<dbReference type="SMART" id="SM00248">
    <property type="entry name" value="ANK"/>
    <property type="match status" value="18"/>
</dbReference>
<dbReference type="PANTHER" id="PTHR24198">
    <property type="entry name" value="ANKYRIN REPEAT AND PROTEIN KINASE DOMAIN-CONTAINING PROTEIN"/>
    <property type="match status" value="1"/>
</dbReference>
<gene>
    <name evidence="8" type="primary">LOC111115061</name>
</gene>
<dbReference type="PROSITE" id="PS50297">
    <property type="entry name" value="ANK_REP_REGION"/>
    <property type="match status" value="3"/>
</dbReference>
<evidence type="ECO:0000256" key="4">
    <source>
        <dbReference type="SAM" id="Coils"/>
    </source>
</evidence>
<dbReference type="RefSeq" id="XP_022309345.1">
    <property type="nucleotide sequence ID" value="XM_022453637.1"/>
</dbReference>
<feature type="repeat" description="ANK" evidence="3">
    <location>
        <begin position="1063"/>
        <end position="1095"/>
    </location>
</feature>
<keyword evidence="4" id="KW-0175">Coiled coil</keyword>
<evidence type="ECO:0000313" key="8">
    <source>
        <dbReference type="RefSeq" id="XP_022309345.1"/>
    </source>
</evidence>
<dbReference type="InterPro" id="IPR002110">
    <property type="entry name" value="Ankyrin_rpt"/>
</dbReference>
<feature type="coiled-coil region" evidence="4">
    <location>
        <begin position="189"/>
        <end position="216"/>
    </location>
</feature>
<dbReference type="PROSITE" id="PS50088">
    <property type="entry name" value="ANK_REPEAT"/>
    <property type="match status" value="5"/>
</dbReference>
<name>A0A8B8C195_CRAVI</name>
<keyword evidence="2 3" id="KW-0040">ANK repeat</keyword>
<evidence type="ECO:0000259" key="6">
    <source>
        <dbReference type="Pfam" id="PF20720"/>
    </source>
</evidence>
<dbReference type="Proteomes" id="UP000694844">
    <property type="component" value="Chromosome 9"/>
</dbReference>
<feature type="domain" description="Novel STAND NTPase 3" evidence="6">
    <location>
        <begin position="253"/>
        <end position="411"/>
    </location>
</feature>
<proteinExistence type="predicted"/>
<dbReference type="Pfam" id="PF13606">
    <property type="entry name" value="Ank_3"/>
    <property type="match status" value="1"/>
</dbReference>
<feature type="repeat" description="ANK" evidence="3">
    <location>
        <begin position="1130"/>
        <end position="1162"/>
    </location>
</feature>
<dbReference type="PANTHER" id="PTHR24198:SF165">
    <property type="entry name" value="ANKYRIN REPEAT-CONTAINING PROTEIN-RELATED"/>
    <property type="match status" value="1"/>
</dbReference>
<accession>A0A8B8C195</accession>
<dbReference type="InterPro" id="IPR049050">
    <property type="entry name" value="nSTAND3"/>
</dbReference>
<feature type="repeat" description="ANK" evidence="3">
    <location>
        <begin position="1201"/>
        <end position="1233"/>
    </location>
</feature>
<evidence type="ECO:0000313" key="7">
    <source>
        <dbReference type="Proteomes" id="UP000694844"/>
    </source>
</evidence>
<evidence type="ECO:0000256" key="1">
    <source>
        <dbReference type="ARBA" id="ARBA00022737"/>
    </source>
</evidence>
<sequence length="1358" mass="155648">MFQSTKYTTNFARLCRLVSICVELLRDVLRRYISEVSLYSELDAAKAKLTPVLSSPQKDLLYRKRKPGLSYDDLDITLLYTLIRNLCDDTHKLTNGQKGMPPPQNGWGKLASRQDRSLAANVERIRYFRNETYHREKDSVINNDFIVTWNKMRRVVEEIEKKLNNQINPTKYVDILKEIKDISMDPEETQKYIEEIERMKREQECLEEKIHKGVREELYKCQVFHLEDSKMKKQVARTWTFIEKESQKLQQYFVETKASSSVMEHLCASGVVIVKGNPGDGKTTLSVFIMKLLKEKGKIPLQIRSPSDWDEFISPNENLLVFIDNIFGEISVSQTEVKQWSSRFPEIPTSVGFNVEGNDNMAIITIRNDIYEECKKSLKDESFFQEAIVDISDKDHKLSMEEMGQILEKYVSKDVYQSSMIDTGTFFNDVPNLGFPQCCRLFKDNIRFEKDFPHFFKNPLHFLKEYFKKYIQNKEMKMAVLVFVLLQGGKVEKLAFEKQNKDEELKTEAMKMCKLCPDLVAYQSSRYAFTRSYLTFEDAEECYKFSHSSVESSLFLVLGDICDVNKLIKSCAYNLLKYLTSKNCPTSMMETLMIDEKNFVCVSEKVISLVETRNPTIYTCLAELILWNDEKFFEVFLETVWRRGQHFLFCIDEESKSMIVYFAAAGNVKWVEYVYKNSQESKSNEQHYLALNAACEHNQISVVNYLLNMKVQPDIKSCFHAVKGGSIRIIKLLADSGVDLKELTYSLTLLDNYNQRYETISVLNEACSRGQNNMALDLLNLCPDLLYTKSESGESNLFFVAYSGDTDMLKILIEKGLNPFEKSHCESTILHCACQNGKLGTFQYIVKTYPALLNIENDKTAQGTLLSWAAEGGNVSILKQLVENGKDIYSRAIIGRTVLHKACEYGRVNMCKYLINKYPKLLHILDSEGLSPIHFTGFGGNVEILELLCSNMLTVQTFSNTGKTILHCACGNGRVNLCKYLIRKYPFLLEISDLDGMHVVHDAAHSGNVELFKFLVHEKKQILYFKTDKRQTVLHSSAYSGNLELSKYLLEIEPNFLSETDADNNTVLHYAAFGGNVQLFKLFVEMGVDPICKNTCGQSALCYSCDNGKLSMSEYLIAEYSHLLDDLDDDGYSVAHFAAIGGNVQLITFLQEKGVNLQLRTNRGQTTLHLASYHRHIAACKYLLKTIESDSDDFLKCKDEDGNSVLHFAAMGGYVNLFEFYISKGLSIYDKNIEGKTVLNWTARSCCIEMCKHIIAKNEEFVCHIDNDGESVLHDIARGGNIEIFEMFIDLGLAVERTNATGETVLHIACSNRNFKFCDYVFAKFPQIIEKENDENQKVVQEKESSSFFQQTRYKFSS</sequence>
<dbReference type="KEGG" id="cvn:111115061"/>
<dbReference type="InterPro" id="IPR036770">
    <property type="entry name" value="Ankyrin_rpt-contain_sf"/>
</dbReference>
<dbReference type="GeneID" id="111115061"/>
<dbReference type="Gene3D" id="1.25.40.20">
    <property type="entry name" value="Ankyrin repeat-containing domain"/>
    <property type="match status" value="3"/>
</dbReference>
<keyword evidence="7" id="KW-1185">Reference proteome</keyword>
<dbReference type="InterPro" id="IPR041249">
    <property type="entry name" value="HEPN_DZIP3"/>
</dbReference>
<dbReference type="SUPFAM" id="SSF48403">
    <property type="entry name" value="Ankyrin repeat"/>
    <property type="match status" value="3"/>
</dbReference>
<dbReference type="Pfam" id="PF20720">
    <property type="entry name" value="nSTAND3"/>
    <property type="match status" value="1"/>
</dbReference>
<feature type="repeat" description="ANK" evidence="3">
    <location>
        <begin position="792"/>
        <end position="824"/>
    </location>
</feature>
<keyword evidence="1" id="KW-0677">Repeat</keyword>
<evidence type="ECO:0000256" key="3">
    <source>
        <dbReference type="PROSITE-ProRule" id="PRU00023"/>
    </source>
</evidence>
<evidence type="ECO:0000259" key="5">
    <source>
        <dbReference type="Pfam" id="PF18738"/>
    </source>
</evidence>
<feature type="repeat" description="ANK" evidence="3">
    <location>
        <begin position="1268"/>
        <end position="1300"/>
    </location>
</feature>
<reference evidence="8" key="1">
    <citation type="submission" date="2025-08" db="UniProtKB">
        <authorList>
            <consortium name="RefSeq"/>
        </authorList>
    </citation>
    <scope>IDENTIFICATION</scope>
    <source>
        <tissue evidence="8">Whole sample</tissue>
    </source>
</reference>
<dbReference type="OrthoDB" id="6138656at2759"/>
<protein>
    <submittedName>
        <fullName evidence="8">Uncharacterized protein LOC111115061</fullName>
    </submittedName>
</protein>
<organism evidence="7 8">
    <name type="scientific">Crassostrea virginica</name>
    <name type="common">Eastern oyster</name>
    <dbReference type="NCBI Taxonomy" id="6565"/>
    <lineage>
        <taxon>Eukaryota</taxon>
        <taxon>Metazoa</taxon>
        <taxon>Spiralia</taxon>
        <taxon>Lophotrochozoa</taxon>
        <taxon>Mollusca</taxon>
        <taxon>Bivalvia</taxon>
        <taxon>Autobranchia</taxon>
        <taxon>Pteriomorphia</taxon>
        <taxon>Ostreida</taxon>
        <taxon>Ostreoidea</taxon>
        <taxon>Ostreidae</taxon>
        <taxon>Crassostrea</taxon>
    </lineage>
</organism>
<dbReference type="Pfam" id="PF12796">
    <property type="entry name" value="Ank_2"/>
    <property type="match status" value="5"/>
</dbReference>
<evidence type="ECO:0000256" key="2">
    <source>
        <dbReference type="ARBA" id="ARBA00023043"/>
    </source>
</evidence>
<dbReference type="Pfam" id="PF18738">
    <property type="entry name" value="HEPN_DZIP3"/>
    <property type="match status" value="1"/>
</dbReference>
<feature type="domain" description="DZIP3-like HEPN" evidence="5">
    <location>
        <begin position="50"/>
        <end position="191"/>
    </location>
</feature>